<dbReference type="EMBL" id="JASCZI010030443">
    <property type="protein sequence ID" value="MED6122671.1"/>
    <property type="molecule type" value="Genomic_DNA"/>
</dbReference>
<dbReference type="SUPFAM" id="SSF48264">
    <property type="entry name" value="Cytochrome P450"/>
    <property type="match status" value="1"/>
</dbReference>
<dbReference type="Gene3D" id="1.10.630.10">
    <property type="entry name" value="Cytochrome P450"/>
    <property type="match status" value="1"/>
</dbReference>
<evidence type="ECO:0000256" key="1">
    <source>
        <dbReference type="SAM" id="MobiDB-lite"/>
    </source>
</evidence>
<evidence type="ECO:0000313" key="2">
    <source>
        <dbReference type="EMBL" id="MED6122671.1"/>
    </source>
</evidence>
<keyword evidence="3" id="KW-1185">Reference proteome</keyword>
<gene>
    <name evidence="2" type="ORF">PIB30_041928</name>
</gene>
<sequence>MALKLTSFSSVPSSEPTKQQQLPLRTIPGDYGLPFFSAIKDRLAYFYSNGGRDEFFRSLQQKYNSTIFRANMPPGPFVSSDPKVIVLLDAKSFPILFDLTKVEKKDLFTGTYMPSTNLTGGYRILPYLDPSEPNHDKLKRLIFFPLKSTINNLIPHFHSNYTLLFDSLDKELSKNGKASFSGNDETAFTFLCQAFYGTDPKATSLGSDGPKLVQKWVLFNLSPELSLGLPKFIEDPILHTFRLPSIFVKSDYKRLYDFFYSNAGFVELQEALRFLLQQRRLRPRRSRAPRHLQGRSLP</sequence>
<evidence type="ECO:0008006" key="4">
    <source>
        <dbReference type="Google" id="ProtNLM"/>
    </source>
</evidence>
<protein>
    <recommendedName>
        <fullName evidence="4">Allene oxide synthase</fullName>
    </recommendedName>
</protein>
<accession>A0ABU6RFN0</accession>
<comment type="caution">
    <text evidence="2">The sequence shown here is derived from an EMBL/GenBank/DDBJ whole genome shotgun (WGS) entry which is preliminary data.</text>
</comment>
<dbReference type="Proteomes" id="UP001341840">
    <property type="component" value="Unassembled WGS sequence"/>
</dbReference>
<reference evidence="2 3" key="1">
    <citation type="journal article" date="2023" name="Plants (Basel)">
        <title>Bridging the Gap: Combining Genomics and Transcriptomics Approaches to Understand Stylosanthes scabra, an Orphan Legume from the Brazilian Caatinga.</title>
        <authorList>
            <person name="Ferreira-Neto J.R.C."/>
            <person name="da Silva M.D."/>
            <person name="Binneck E."/>
            <person name="de Melo N.F."/>
            <person name="da Silva R.H."/>
            <person name="de Melo A.L.T.M."/>
            <person name="Pandolfi V."/>
            <person name="Bustamante F.O."/>
            <person name="Brasileiro-Vidal A.C."/>
            <person name="Benko-Iseppon A.M."/>
        </authorList>
    </citation>
    <scope>NUCLEOTIDE SEQUENCE [LARGE SCALE GENOMIC DNA]</scope>
    <source>
        <tissue evidence="2">Leaves</tissue>
    </source>
</reference>
<feature type="region of interest" description="Disordered" evidence="1">
    <location>
        <begin position="1"/>
        <end position="23"/>
    </location>
</feature>
<dbReference type="InterPro" id="IPR036396">
    <property type="entry name" value="Cyt_P450_sf"/>
</dbReference>
<organism evidence="2 3">
    <name type="scientific">Stylosanthes scabra</name>
    <dbReference type="NCBI Taxonomy" id="79078"/>
    <lineage>
        <taxon>Eukaryota</taxon>
        <taxon>Viridiplantae</taxon>
        <taxon>Streptophyta</taxon>
        <taxon>Embryophyta</taxon>
        <taxon>Tracheophyta</taxon>
        <taxon>Spermatophyta</taxon>
        <taxon>Magnoliopsida</taxon>
        <taxon>eudicotyledons</taxon>
        <taxon>Gunneridae</taxon>
        <taxon>Pentapetalae</taxon>
        <taxon>rosids</taxon>
        <taxon>fabids</taxon>
        <taxon>Fabales</taxon>
        <taxon>Fabaceae</taxon>
        <taxon>Papilionoideae</taxon>
        <taxon>50 kb inversion clade</taxon>
        <taxon>dalbergioids sensu lato</taxon>
        <taxon>Dalbergieae</taxon>
        <taxon>Pterocarpus clade</taxon>
        <taxon>Stylosanthes</taxon>
    </lineage>
</organism>
<proteinExistence type="predicted"/>
<name>A0ABU6RFN0_9FABA</name>
<evidence type="ECO:0000313" key="3">
    <source>
        <dbReference type="Proteomes" id="UP001341840"/>
    </source>
</evidence>